<feature type="transmembrane region" description="Helical" evidence="8">
    <location>
        <begin position="231"/>
        <end position="250"/>
    </location>
</feature>
<dbReference type="SUPFAM" id="SSF103473">
    <property type="entry name" value="MFS general substrate transporter"/>
    <property type="match status" value="1"/>
</dbReference>
<feature type="transmembrane region" description="Helical" evidence="8">
    <location>
        <begin position="391"/>
        <end position="418"/>
    </location>
</feature>
<evidence type="ECO:0000259" key="9">
    <source>
        <dbReference type="PROSITE" id="PS50850"/>
    </source>
</evidence>
<evidence type="ECO:0000256" key="4">
    <source>
        <dbReference type="ARBA" id="ARBA00022475"/>
    </source>
</evidence>
<evidence type="ECO:0000256" key="3">
    <source>
        <dbReference type="ARBA" id="ARBA00022448"/>
    </source>
</evidence>
<keyword evidence="7 8" id="KW-0472">Membrane</keyword>
<feature type="transmembrane region" description="Helical" evidence="8">
    <location>
        <begin position="335"/>
        <end position="352"/>
    </location>
</feature>
<evidence type="ECO:0000313" key="10">
    <source>
        <dbReference type="EMBL" id="ETX04371.1"/>
    </source>
</evidence>
<dbReference type="GO" id="GO:0022857">
    <property type="term" value="F:transmembrane transporter activity"/>
    <property type="evidence" value="ECO:0007669"/>
    <property type="project" value="InterPro"/>
</dbReference>
<comment type="caution">
    <text evidence="10">The sequence shown here is derived from an EMBL/GenBank/DDBJ whole genome shotgun (WGS) entry which is preliminary data.</text>
</comment>
<evidence type="ECO:0000256" key="8">
    <source>
        <dbReference type="SAM" id="Phobius"/>
    </source>
</evidence>
<feature type="transmembrane region" description="Helical" evidence="8">
    <location>
        <begin position="44"/>
        <end position="64"/>
    </location>
</feature>
<evidence type="ECO:0000256" key="5">
    <source>
        <dbReference type="ARBA" id="ARBA00022692"/>
    </source>
</evidence>
<dbReference type="PRINTS" id="PR01036">
    <property type="entry name" value="TCRTETB"/>
</dbReference>
<protein>
    <recommendedName>
        <fullName evidence="9">Major facilitator superfamily (MFS) profile domain-containing protein</fullName>
    </recommendedName>
</protein>
<reference evidence="10 11" key="1">
    <citation type="journal article" date="2014" name="Nature">
        <title>An environmental bacterial taxon with a large and distinct metabolic repertoire.</title>
        <authorList>
            <person name="Wilson M.C."/>
            <person name="Mori T."/>
            <person name="Ruckert C."/>
            <person name="Uria A.R."/>
            <person name="Helf M.J."/>
            <person name="Takada K."/>
            <person name="Gernert C."/>
            <person name="Steffens U.A."/>
            <person name="Heycke N."/>
            <person name="Schmitt S."/>
            <person name="Rinke C."/>
            <person name="Helfrich E.J."/>
            <person name="Brachmann A.O."/>
            <person name="Gurgui C."/>
            <person name="Wakimoto T."/>
            <person name="Kracht M."/>
            <person name="Crusemann M."/>
            <person name="Hentschel U."/>
            <person name="Abe I."/>
            <person name="Matsunaga S."/>
            <person name="Kalinowski J."/>
            <person name="Takeyama H."/>
            <person name="Piel J."/>
        </authorList>
    </citation>
    <scope>NUCLEOTIDE SEQUENCE [LARGE SCALE GENOMIC DNA]</scope>
    <source>
        <strain evidence="11">TSY2</strain>
    </source>
</reference>
<dbReference type="Gene3D" id="1.20.1720.10">
    <property type="entry name" value="Multidrug resistance protein D"/>
    <property type="match status" value="1"/>
</dbReference>
<accession>W4M358</accession>
<dbReference type="PROSITE" id="PS50850">
    <property type="entry name" value="MFS"/>
    <property type="match status" value="1"/>
</dbReference>
<dbReference type="InterPro" id="IPR004638">
    <property type="entry name" value="EmrB-like"/>
</dbReference>
<feature type="transmembrane region" description="Helical" evidence="8">
    <location>
        <begin position="200"/>
        <end position="219"/>
    </location>
</feature>
<dbReference type="AlphaFoldDB" id="W4M358"/>
<evidence type="ECO:0000256" key="2">
    <source>
        <dbReference type="ARBA" id="ARBA00008537"/>
    </source>
</evidence>
<feature type="transmembrane region" description="Helical" evidence="8">
    <location>
        <begin position="112"/>
        <end position="131"/>
    </location>
</feature>
<feature type="transmembrane region" description="Helical" evidence="8">
    <location>
        <begin position="84"/>
        <end position="105"/>
    </location>
</feature>
<feature type="domain" description="Major facilitator superfamily (MFS) profile" evidence="9">
    <location>
        <begin position="46"/>
        <end position="540"/>
    </location>
</feature>
<feature type="transmembrane region" description="Helical" evidence="8">
    <location>
        <begin position="262"/>
        <end position="284"/>
    </location>
</feature>
<dbReference type="EMBL" id="AZHX01001238">
    <property type="protein sequence ID" value="ETX04371.1"/>
    <property type="molecule type" value="Genomic_DNA"/>
</dbReference>
<comment type="subcellular location">
    <subcellularLocation>
        <location evidence="1">Cell membrane</location>
        <topology evidence="1">Multi-pass membrane protein</topology>
    </subcellularLocation>
</comment>
<dbReference type="Proteomes" id="UP000019140">
    <property type="component" value="Unassembled WGS sequence"/>
</dbReference>
<dbReference type="NCBIfam" id="TIGR00711">
    <property type="entry name" value="efflux_EmrB"/>
    <property type="match status" value="1"/>
</dbReference>
<dbReference type="CDD" id="cd17503">
    <property type="entry name" value="MFS_LmrB_MDR_like"/>
    <property type="match status" value="1"/>
</dbReference>
<evidence type="ECO:0000256" key="6">
    <source>
        <dbReference type="ARBA" id="ARBA00022989"/>
    </source>
</evidence>
<dbReference type="Pfam" id="PF07690">
    <property type="entry name" value="MFS_1"/>
    <property type="match status" value="1"/>
</dbReference>
<dbReference type="Gene3D" id="1.20.1250.20">
    <property type="entry name" value="MFS general substrate transporter like domains"/>
    <property type="match status" value="1"/>
</dbReference>
<keyword evidence="11" id="KW-1185">Reference proteome</keyword>
<feature type="transmembrane region" description="Helical" evidence="8">
    <location>
        <begin position="517"/>
        <end position="535"/>
    </location>
</feature>
<feature type="transmembrane region" description="Helical" evidence="8">
    <location>
        <begin position="137"/>
        <end position="157"/>
    </location>
</feature>
<keyword evidence="3" id="KW-0813">Transport</keyword>
<feature type="transmembrane region" description="Helical" evidence="8">
    <location>
        <begin position="364"/>
        <end position="385"/>
    </location>
</feature>
<keyword evidence="5 8" id="KW-0812">Transmembrane</keyword>
<name>W4M358_9BACT</name>
<feature type="transmembrane region" description="Helical" evidence="8">
    <location>
        <begin position="296"/>
        <end position="315"/>
    </location>
</feature>
<feature type="transmembrane region" description="Helical" evidence="8">
    <location>
        <begin position="169"/>
        <end position="188"/>
    </location>
</feature>
<keyword evidence="6 8" id="KW-1133">Transmembrane helix</keyword>
<dbReference type="HOGENOM" id="CLU_000960_28_0_7"/>
<proteinExistence type="inferred from homology"/>
<dbReference type="InterPro" id="IPR011701">
    <property type="entry name" value="MFS"/>
</dbReference>
<dbReference type="GO" id="GO:0005886">
    <property type="term" value="C:plasma membrane"/>
    <property type="evidence" value="ECO:0007669"/>
    <property type="project" value="UniProtKB-SubCell"/>
</dbReference>
<evidence type="ECO:0000313" key="11">
    <source>
        <dbReference type="Proteomes" id="UP000019140"/>
    </source>
</evidence>
<sequence>MATPHSSQPAQPASLAPLSAQQVSRASDRPRGMLISPESPNFKWWMAATVMLNAFMVIMNNATINLALPPMMTAFGYNLDQVQWVITAYMIASAVMVPTVGWLGSLLGNRNLFLIGLVIFVASSVLCGSAWDGNSLIFFRVIQGLGSGPISPMSMVFLTQVFPPQQRGLAMGLYGLGISCGPVVGPVLGGYVTEYFNWRMVFYMNAVPGILGILLAMLVLPKTRESDLPALDLPGLATMTIFLISLLIALSQGHRHGWDSPYIQRLFLMAAISFVAFVAIELLRKEPLIDLRLYKNLPFAAVSLAVFLMSLGFWGTGFLQTFLLQRLLDYTPAQAGYVVLPGALAMACMTILSGRLVDKIDRRIVVWGGLGMFALACYWFTFLSLDRPMSWMIWMIIARYITIGLIFTPMNAVSMMVLPPDKMRMGSGLINLTQQGLGGTISLATMTTFLQRRTDYHANMMGQSQVDSSLPWQDVLTPVQQFVQQAGEVGAMADSQAMALVRRHLFQHAGISAYQDCFMLVVIISLAVMPLIAFLRQRQTE</sequence>
<keyword evidence="4" id="KW-1003">Cell membrane</keyword>
<dbReference type="InterPro" id="IPR036259">
    <property type="entry name" value="MFS_trans_sf"/>
</dbReference>
<dbReference type="PANTHER" id="PTHR42718">
    <property type="entry name" value="MAJOR FACILITATOR SUPERFAMILY MULTIDRUG TRANSPORTER MFSC"/>
    <property type="match status" value="1"/>
</dbReference>
<organism evidence="10 11">
    <name type="scientific">Candidatus Entotheonella gemina</name>
    <dbReference type="NCBI Taxonomy" id="1429439"/>
    <lineage>
        <taxon>Bacteria</taxon>
        <taxon>Pseudomonadati</taxon>
        <taxon>Nitrospinota/Tectimicrobiota group</taxon>
        <taxon>Candidatus Tectimicrobiota</taxon>
        <taxon>Candidatus Entotheonellia</taxon>
        <taxon>Candidatus Entotheonellales</taxon>
        <taxon>Candidatus Entotheonellaceae</taxon>
        <taxon>Candidatus Entotheonella</taxon>
    </lineage>
</organism>
<evidence type="ECO:0000256" key="1">
    <source>
        <dbReference type="ARBA" id="ARBA00004651"/>
    </source>
</evidence>
<gene>
    <name evidence="10" type="ORF">ETSY2_29155</name>
</gene>
<dbReference type="InterPro" id="IPR020846">
    <property type="entry name" value="MFS_dom"/>
</dbReference>
<comment type="similarity">
    <text evidence="2">Belongs to the major facilitator superfamily. EmrB family.</text>
</comment>
<dbReference type="PANTHER" id="PTHR42718:SF9">
    <property type="entry name" value="MAJOR FACILITATOR SUPERFAMILY MULTIDRUG TRANSPORTER MFSC"/>
    <property type="match status" value="1"/>
</dbReference>
<evidence type="ECO:0000256" key="7">
    <source>
        <dbReference type="ARBA" id="ARBA00023136"/>
    </source>
</evidence>